<dbReference type="InterPro" id="IPR036873">
    <property type="entry name" value="Rhodanese-like_dom_sf"/>
</dbReference>
<dbReference type="InterPro" id="IPR017582">
    <property type="entry name" value="SelU"/>
</dbReference>
<dbReference type="PROSITE" id="PS50056">
    <property type="entry name" value="TYR_PHOSPHATASE_2"/>
    <property type="match status" value="1"/>
</dbReference>
<dbReference type="InterPro" id="IPR058840">
    <property type="entry name" value="AAA_SelU"/>
</dbReference>
<keyword evidence="5" id="KW-1185">Reference proteome</keyword>
<protein>
    <submittedName>
        <fullName evidence="4">tRNA 2-selenouridine(34) synthase MnmH</fullName>
    </submittedName>
</protein>
<dbReference type="InterPro" id="IPR000387">
    <property type="entry name" value="Tyr_Pase_dom"/>
</dbReference>
<feature type="domain" description="Tyrosine specific protein phosphatases" evidence="2">
    <location>
        <begin position="64"/>
        <end position="136"/>
    </location>
</feature>
<dbReference type="Pfam" id="PF00581">
    <property type="entry name" value="Rhodanese"/>
    <property type="match status" value="1"/>
</dbReference>
<dbReference type="GO" id="GO:0043828">
    <property type="term" value="F:tRNA 2-selenouridine synthase activity"/>
    <property type="evidence" value="ECO:0007669"/>
    <property type="project" value="InterPro"/>
</dbReference>
<dbReference type="PROSITE" id="PS50206">
    <property type="entry name" value="RHODANESE_3"/>
    <property type="match status" value="1"/>
</dbReference>
<dbReference type="PANTHER" id="PTHR30401">
    <property type="entry name" value="TRNA 2-SELENOURIDINE SYNTHASE"/>
    <property type="match status" value="1"/>
</dbReference>
<comment type="caution">
    <text evidence="4">The sequence shown here is derived from an EMBL/GenBank/DDBJ whole genome shotgun (WGS) entry which is preliminary data.</text>
</comment>
<dbReference type="InterPro" id="IPR001763">
    <property type="entry name" value="Rhodanese-like_dom"/>
</dbReference>
<evidence type="ECO:0000313" key="4">
    <source>
        <dbReference type="EMBL" id="RSL31667.1"/>
    </source>
</evidence>
<evidence type="ECO:0000313" key="5">
    <source>
        <dbReference type="Proteomes" id="UP000275076"/>
    </source>
</evidence>
<keyword evidence="1" id="KW-0711">Selenium</keyword>
<evidence type="ECO:0000259" key="3">
    <source>
        <dbReference type="PROSITE" id="PS50206"/>
    </source>
</evidence>
<dbReference type="EMBL" id="RBVX01000022">
    <property type="protein sequence ID" value="RSL31667.1"/>
    <property type="molecule type" value="Genomic_DNA"/>
</dbReference>
<accession>A0A3R9QIU6</accession>
<gene>
    <name evidence="4" type="primary">mnmH</name>
    <name evidence="4" type="ORF">D7Z54_19695</name>
</gene>
<evidence type="ECO:0000256" key="1">
    <source>
        <dbReference type="ARBA" id="ARBA00023266"/>
    </source>
</evidence>
<dbReference type="OrthoDB" id="9808735at2"/>
<dbReference type="NCBIfam" id="TIGR03167">
    <property type="entry name" value="tRNA_sel_U_synt"/>
    <property type="match status" value="1"/>
</dbReference>
<dbReference type="NCBIfam" id="NF008750">
    <property type="entry name" value="PRK11784.1-2"/>
    <property type="match status" value="1"/>
</dbReference>
<organism evidence="4 5">
    <name type="scientific">Salibacterium salarium</name>
    <dbReference type="NCBI Taxonomy" id="284579"/>
    <lineage>
        <taxon>Bacteria</taxon>
        <taxon>Bacillati</taxon>
        <taxon>Bacillota</taxon>
        <taxon>Bacilli</taxon>
        <taxon>Bacillales</taxon>
        <taxon>Bacillaceae</taxon>
    </lineage>
</organism>
<dbReference type="PANTHER" id="PTHR30401:SF0">
    <property type="entry name" value="TRNA 2-SELENOURIDINE SYNTHASE"/>
    <property type="match status" value="1"/>
</dbReference>
<dbReference type="Gene3D" id="3.40.250.10">
    <property type="entry name" value="Rhodanese-like domain"/>
    <property type="match status" value="1"/>
</dbReference>
<feature type="domain" description="Rhodanese" evidence="3">
    <location>
        <begin position="2"/>
        <end position="126"/>
    </location>
</feature>
<dbReference type="RefSeq" id="WP_125558217.1">
    <property type="nucleotide sequence ID" value="NZ_RBVX01000022.1"/>
</dbReference>
<dbReference type="GO" id="GO:0002098">
    <property type="term" value="P:tRNA wobble uridine modification"/>
    <property type="evidence" value="ECO:0007669"/>
    <property type="project" value="InterPro"/>
</dbReference>
<sequence length="342" mass="39568">MILKDKQFVDVRSPSEFEEYALPGAVNIPLFTDEQRADIGITYKNSGKDKAIQDGLKIVGPKLSEYYERMKEVEEQAEGKKIVVYCWRGGMRSGSFVSTMQMLGLDCEQLQGGIRSFRKEITSLFEEQIQSPKQYVVLAGGTGSAKTDILQDLQSEGYPVIDLEGLANHRGSAFGQIGLKRKSQKQFELDLWQRLMELKNSSYIIIEGESNRIGDVFLPEFIIKGKEKGSRIEIVLPIEQRLSIIMDTYDPWNHHEEIENAVHRIKKKLTADAREEIFHYLESKDYRNVVAALLYYYYDPRYDHAFQQYQQSPTMIESNSTLENYQKVKNYLLHCFENRELV</sequence>
<dbReference type="SMART" id="SM00450">
    <property type="entry name" value="RHOD"/>
    <property type="match status" value="1"/>
</dbReference>
<dbReference type="SUPFAM" id="SSF52821">
    <property type="entry name" value="Rhodanese/Cell cycle control phosphatase"/>
    <property type="match status" value="1"/>
</dbReference>
<dbReference type="Proteomes" id="UP000275076">
    <property type="component" value="Unassembled WGS sequence"/>
</dbReference>
<name>A0A3R9QIU6_9BACI</name>
<evidence type="ECO:0000259" key="2">
    <source>
        <dbReference type="PROSITE" id="PS50056"/>
    </source>
</evidence>
<reference evidence="4 5" key="1">
    <citation type="submission" date="2018-10" db="EMBL/GenBank/DDBJ databases">
        <title>Draft genome sequence of Bacillus salarius IM0101, isolated from a hypersaline soil in Inner Mongolia, China.</title>
        <authorList>
            <person name="Yamprayoonswat W."/>
            <person name="Boonvisut S."/>
            <person name="Jumpathong W."/>
            <person name="Sittihan S."/>
            <person name="Ruangsuj P."/>
            <person name="Wanthongcharoen S."/>
            <person name="Thongpramul N."/>
            <person name="Pimmason S."/>
            <person name="Yu B."/>
            <person name="Yasawong M."/>
        </authorList>
    </citation>
    <scope>NUCLEOTIDE SEQUENCE [LARGE SCALE GENOMIC DNA]</scope>
    <source>
        <strain evidence="4 5">IM0101</strain>
    </source>
</reference>
<dbReference type="Pfam" id="PF26341">
    <property type="entry name" value="AAA_SelU"/>
    <property type="match status" value="1"/>
</dbReference>
<dbReference type="AlphaFoldDB" id="A0A3R9QIU6"/>
<proteinExistence type="predicted"/>